<dbReference type="Proteomes" id="UP000011301">
    <property type="component" value="Segment"/>
</dbReference>
<dbReference type="EMBL" id="EF568108">
    <property type="protein sequence ID" value="ABQ08888.1"/>
    <property type="molecule type" value="Genomic_DNA"/>
</dbReference>
<organism evidence="1 2">
    <name type="scientific">Glossina hytrovirus (isolate Glossina pallidipes/Ethiopia/Seibersdorf/-)</name>
    <name type="common">GHV</name>
    <dbReference type="NCBI Taxonomy" id="379529"/>
    <lineage>
        <taxon>Viruses</taxon>
        <taxon>Viruses incertae sedis</taxon>
        <taxon>Naldaviricetes</taxon>
        <taxon>Lefavirales</taxon>
        <taxon>Hytrosaviridae</taxon>
        <taxon>Glossinavirus</taxon>
        <taxon>Glossinavirus glopallidipedis</taxon>
    </lineage>
</organism>
<gene>
    <name evidence="1" type="ORF">SGHV115</name>
</gene>
<keyword evidence="2" id="KW-1185">Reference proteome</keyword>
<name>B0YLR9_GHVS</name>
<evidence type="ECO:0000313" key="1">
    <source>
        <dbReference type="EMBL" id="ABQ08888.1"/>
    </source>
</evidence>
<dbReference type="KEGG" id="vg:5950831"/>
<reference evidence="1 2" key="2">
    <citation type="journal article" date="2008" name="J. Virol.">
        <title>Genome analysis of a Glossina pallidipes salivary gland hypertrophy virus reveals a novel, large, double-stranded circular DNA virus.</title>
        <authorList>
            <person name="Abd-Alla A.M."/>
            <person name="Cousserans F."/>
            <person name="Parker A.G."/>
            <person name="Jehle J.A."/>
            <person name="Parker N.J."/>
            <person name="Vlak J.M."/>
            <person name="Robinson A.S."/>
            <person name="Bergoin M."/>
        </authorList>
    </citation>
    <scope>NUCLEOTIDE SEQUENCE [LARGE SCALE GENOMIC DNA]</scope>
    <source>
        <strain evidence="2">Isolate Glossina pallidipes/Ethiopia/Seibersdorf/-</strain>
    </source>
</reference>
<dbReference type="SUPFAM" id="SSF52047">
    <property type="entry name" value="RNI-like"/>
    <property type="match status" value="1"/>
</dbReference>
<protein>
    <submittedName>
        <fullName evidence="1">Uncharacterized protein</fullName>
    </submittedName>
</protein>
<sequence>MAESLVFALDHLVQNILKYCSYGSLYSLMNTSNFLRYQVEYYMNRMVRPSLSSENHNFLDNMAYLKFHNKRENSMTLNYDEHDAAYILSDKLLSSNNDSVKSIIMCNNRIVRVKSDWGKIFPEIEKLVFIGRGNLILTELTSFNNLKSLEINCNRIHYLFQPKLKKIFNQLEIFQISLTTTNVKKQLNLIKCIENLKKIKEINIIKCYNWKISLFNYFIHALNKNVKHPFTFTVDNERCADLIVQIFTCVHITYTSPNKFFIYIEHNSRVPIKYLKIRASVCDENFYKFINRNYCYFQDTVKDLEIAKVHMYPRILNFRFPNLCTLTFEYSRLINIDPDLFDIFKQFKRMAVIHCDVNYSFINSCKLNSTIAAQIYILNSYFYPEFTLFNFNQVSHITINNTQFRPQVTE</sequence>
<organismHost>
    <name type="scientific">Glossina</name>
    <name type="common">tsetse flies</name>
    <dbReference type="NCBI Taxonomy" id="7393"/>
</organismHost>
<reference evidence="1 2" key="1">
    <citation type="journal article" date="2007" name="J. Virol. Methods">
        <title>Development of a non-destructive PCR method for detection of the salivary gland hypertrophy virus (SGHV) in tsetse flies.</title>
        <authorList>
            <person name="Abd-Alla A."/>
            <person name="Bossin H."/>
            <person name="Cousserans F."/>
            <person name="Parker A."/>
            <person name="Bergoin M."/>
            <person name="Robinson A."/>
        </authorList>
    </citation>
    <scope>NUCLEOTIDE SEQUENCE [LARGE SCALE GENOMIC DNA]</scope>
    <source>
        <strain evidence="2">Isolate Glossina pallidipes/Ethiopia/Seibersdorf/-</strain>
    </source>
</reference>
<dbReference type="GeneID" id="5950831"/>
<evidence type="ECO:0000313" key="2">
    <source>
        <dbReference type="Proteomes" id="UP000011301"/>
    </source>
</evidence>
<accession>B0YLR9</accession>
<proteinExistence type="predicted"/>
<dbReference type="RefSeq" id="YP_001687063.1">
    <property type="nucleotide sequence ID" value="NC_010356.1"/>
</dbReference>